<protein>
    <recommendedName>
        <fullName evidence="1">Methyltransferase type 11 domain-containing protein</fullName>
    </recommendedName>
</protein>
<evidence type="ECO:0000313" key="3">
    <source>
        <dbReference type="Proteomes" id="UP000177092"/>
    </source>
</evidence>
<sequence>MKKKLKQTDAYRLGTEYQFINPIPMGPWTSYSLLHDPIHMSFVLARYKFCARMLRGKQMVLEVGCGDAPGTPIVAEFTGKVIAVDVEKRLIDSDKKRLRDIKNIEFRVHDICKDAPIEKFDAVYSIDVIEHLDKKLNIPFMENSVKSLQKHGICIVGTPNIKANKYASERSRVQHINLFSHKSLHDHLARYFNNVFMFSMNDEVVHTGYGNMAHYLFGMGVGVK</sequence>
<feature type="domain" description="Methyltransferase type 11" evidence="1">
    <location>
        <begin position="61"/>
        <end position="155"/>
    </location>
</feature>
<proteinExistence type="predicted"/>
<dbReference type="Gene3D" id="3.40.50.150">
    <property type="entry name" value="Vaccinia Virus protein VP39"/>
    <property type="match status" value="1"/>
</dbReference>
<dbReference type="InterPro" id="IPR029063">
    <property type="entry name" value="SAM-dependent_MTases_sf"/>
</dbReference>
<dbReference type="Proteomes" id="UP000177092">
    <property type="component" value="Unassembled WGS sequence"/>
</dbReference>
<reference evidence="2 3" key="1">
    <citation type="journal article" date="2016" name="Nat. Commun.">
        <title>Thousands of microbial genomes shed light on interconnected biogeochemical processes in an aquifer system.</title>
        <authorList>
            <person name="Anantharaman K."/>
            <person name="Brown C.T."/>
            <person name="Hug L.A."/>
            <person name="Sharon I."/>
            <person name="Castelle C.J."/>
            <person name="Probst A.J."/>
            <person name="Thomas B.C."/>
            <person name="Singh A."/>
            <person name="Wilkins M.J."/>
            <person name="Karaoz U."/>
            <person name="Brodie E.L."/>
            <person name="Williams K.H."/>
            <person name="Hubbard S.S."/>
            <person name="Banfield J.F."/>
        </authorList>
    </citation>
    <scope>NUCLEOTIDE SEQUENCE [LARGE SCALE GENOMIC DNA]</scope>
</reference>
<dbReference type="GO" id="GO:0008757">
    <property type="term" value="F:S-adenosylmethionine-dependent methyltransferase activity"/>
    <property type="evidence" value="ECO:0007669"/>
    <property type="project" value="InterPro"/>
</dbReference>
<evidence type="ECO:0000259" key="1">
    <source>
        <dbReference type="Pfam" id="PF08241"/>
    </source>
</evidence>
<name>A0A1F6A5Q4_9BACT</name>
<organism evidence="2 3">
    <name type="scientific">Candidatus Gottesmanbacteria bacterium RIFCSPHIGHO2_02_FULL_40_13</name>
    <dbReference type="NCBI Taxonomy" id="1798384"/>
    <lineage>
        <taxon>Bacteria</taxon>
        <taxon>Candidatus Gottesmaniibacteriota</taxon>
    </lineage>
</organism>
<dbReference type="STRING" id="1798384.A3D03_06260"/>
<dbReference type="EMBL" id="MFJN01000060">
    <property type="protein sequence ID" value="OGG20030.1"/>
    <property type="molecule type" value="Genomic_DNA"/>
</dbReference>
<dbReference type="CDD" id="cd02440">
    <property type="entry name" value="AdoMet_MTases"/>
    <property type="match status" value="1"/>
</dbReference>
<dbReference type="InterPro" id="IPR013216">
    <property type="entry name" value="Methyltransf_11"/>
</dbReference>
<dbReference type="SUPFAM" id="SSF53335">
    <property type="entry name" value="S-adenosyl-L-methionine-dependent methyltransferases"/>
    <property type="match status" value="1"/>
</dbReference>
<evidence type="ECO:0000313" key="2">
    <source>
        <dbReference type="EMBL" id="OGG20030.1"/>
    </source>
</evidence>
<dbReference type="AlphaFoldDB" id="A0A1F6A5Q4"/>
<dbReference type="Pfam" id="PF08241">
    <property type="entry name" value="Methyltransf_11"/>
    <property type="match status" value="1"/>
</dbReference>
<gene>
    <name evidence="2" type="ORF">A3D03_06260</name>
</gene>
<comment type="caution">
    <text evidence="2">The sequence shown here is derived from an EMBL/GenBank/DDBJ whole genome shotgun (WGS) entry which is preliminary data.</text>
</comment>
<accession>A0A1F6A5Q4</accession>